<name>U4LAE5_PYROM</name>
<dbReference type="STRING" id="1076935.U4LAE5"/>
<evidence type="ECO:0000313" key="2">
    <source>
        <dbReference type="EMBL" id="CCX16385.1"/>
    </source>
</evidence>
<keyword evidence="3" id="KW-1185">Reference proteome</keyword>
<evidence type="ECO:0000259" key="1">
    <source>
        <dbReference type="Pfam" id="PF25809"/>
    </source>
</evidence>
<dbReference type="EMBL" id="HF936391">
    <property type="protein sequence ID" value="CCX16385.1"/>
    <property type="molecule type" value="Genomic_DNA"/>
</dbReference>
<sequence length="147" mass="15854">MTTPQVHTYHCTSCTVFLLASTYNFSTLPVRSSPGLDSATIIPFPSLVTNPNSSSSHSEPTADFTVLLGLVKDRDGSHGTSGGPGGSGGKVIVAREDGFEKRALYRCGRCKVVVAYAVEGKGWLYLLPEGWVETGRMEREAGERREE</sequence>
<proteinExistence type="predicted"/>
<dbReference type="OrthoDB" id="418131at2759"/>
<reference evidence="2 3" key="1">
    <citation type="journal article" date="2013" name="PLoS Genet.">
        <title>The genome and development-dependent transcriptomes of Pyronema confluens: a window into fungal evolution.</title>
        <authorList>
            <person name="Traeger S."/>
            <person name="Altegoer F."/>
            <person name="Freitag M."/>
            <person name="Gabaldon T."/>
            <person name="Kempken F."/>
            <person name="Kumar A."/>
            <person name="Marcet-Houben M."/>
            <person name="Poggeler S."/>
            <person name="Stajich J.E."/>
            <person name="Nowrousian M."/>
        </authorList>
    </citation>
    <scope>NUCLEOTIDE SEQUENCE [LARGE SCALE GENOMIC DNA]</scope>
    <source>
        <strain evidence="3">CBS 100304</strain>
        <tissue evidence="2">Vegetative mycelium</tissue>
    </source>
</reference>
<evidence type="ECO:0000313" key="3">
    <source>
        <dbReference type="Proteomes" id="UP000018144"/>
    </source>
</evidence>
<dbReference type="InterPro" id="IPR057965">
    <property type="entry name" value="STEEP1_dom"/>
</dbReference>
<feature type="domain" description="STEEP1" evidence="1">
    <location>
        <begin position="4"/>
        <end position="136"/>
    </location>
</feature>
<accession>U4LAE5</accession>
<dbReference type="Proteomes" id="UP000018144">
    <property type="component" value="Unassembled WGS sequence"/>
</dbReference>
<dbReference type="eggNOG" id="ENOG502SEMD">
    <property type="taxonomic scope" value="Eukaryota"/>
</dbReference>
<protein>
    <recommendedName>
        <fullName evidence="1">STEEP1 domain-containing protein</fullName>
    </recommendedName>
</protein>
<organism evidence="2 3">
    <name type="scientific">Pyronema omphalodes (strain CBS 100304)</name>
    <name type="common">Pyronema confluens</name>
    <dbReference type="NCBI Taxonomy" id="1076935"/>
    <lineage>
        <taxon>Eukaryota</taxon>
        <taxon>Fungi</taxon>
        <taxon>Dikarya</taxon>
        <taxon>Ascomycota</taxon>
        <taxon>Pezizomycotina</taxon>
        <taxon>Pezizomycetes</taxon>
        <taxon>Pezizales</taxon>
        <taxon>Pyronemataceae</taxon>
        <taxon>Pyronema</taxon>
    </lineage>
</organism>
<dbReference type="Pfam" id="PF25809">
    <property type="entry name" value="STEEP1"/>
    <property type="match status" value="1"/>
</dbReference>
<gene>
    <name evidence="2" type="ORF">PCON_02990</name>
</gene>
<dbReference type="AlphaFoldDB" id="U4LAE5"/>